<evidence type="ECO:0000256" key="5">
    <source>
        <dbReference type="NCBIfam" id="TIGR00168"/>
    </source>
</evidence>
<protein>
    <recommendedName>
        <fullName evidence="4 5">Translation initiation factor IF-3</fullName>
    </recommendedName>
</protein>
<dbReference type="NCBIfam" id="TIGR00168">
    <property type="entry name" value="infC"/>
    <property type="match status" value="1"/>
</dbReference>
<dbReference type="GO" id="GO:0043022">
    <property type="term" value="F:ribosome binding"/>
    <property type="evidence" value="ECO:0007669"/>
    <property type="project" value="UniProtKB-ARBA"/>
</dbReference>
<dbReference type="GO" id="GO:0032790">
    <property type="term" value="P:ribosome disassembly"/>
    <property type="evidence" value="ECO:0007669"/>
    <property type="project" value="TreeGrafter"/>
</dbReference>
<dbReference type="InterPro" id="IPR036787">
    <property type="entry name" value="T_IF-3_N_sf"/>
</dbReference>
<dbReference type="Gene3D" id="3.10.20.80">
    <property type="entry name" value="Translation initiation factor 3 (IF-3), N-terminal domain"/>
    <property type="match status" value="1"/>
</dbReference>
<name>A0A0R2NYN8_9ACTN</name>
<comment type="caution">
    <text evidence="9">The sequence shown here is derived from an EMBL/GenBank/DDBJ whole genome shotgun (WGS) entry which is preliminary data.</text>
</comment>
<comment type="subunit">
    <text evidence="4 6">Monomer.</text>
</comment>
<dbReference type="InterPro" id="IPR001288">
    <property type="entry name" value="Translation_initiation_fac_3"/>
</dbReference>
<dbReference type="PANTHER" id="PTHR10938">
    <property type="entry name" value="TRANSLATION INITIATION FACTOR IF-3"/>
    <property type="match status" value="1"/>
</dbReference>
<dbReference type="HAMAP" id="MF_00080">
    <property type="entry name" value="IF_3"/>
    <property type="match status" value="1"/>
</dbReference>
<dbReference type="PROSITE" id="PS00938">
    <property type="entry name" value="IF3"/>
    <property type="match status" value="1"/>
</dbReference>
<proteinExistence type="inferred from homology"/>
<evidence type="ECO:0000256" key="6">
    <source>
        <dbReference type="RuleBase" id="RU000646"/>
    </source>
</evidence>
<gene>
    <name evidence="4" type="primary">infC</name>
    <name evidence="9" type="ORF">ABR60_02050</name>
</gene>
<evidence type="ECO:0000256" key="2">
    <source>
        <dbReference type="ARBA" id="ARBA00022540"/>
    </source>
</evidence>
<comment type="function">
    <text evidence="4 6">IF-3 binds to the 30S ribosomal subunit and shifts the equilibrium between 70S ribosomes and their 50S and 30S subunits in favor of the free subunits, thus enhancing the availability of 30S subunits on which protein synthesis initiation begins.</text>
</comment>
<organism evidence="9 10">
    <name type="scientific">Actinobacteria bacterium BACL2 MAG-120802-bin41</name>
    <dbReference type="NCBI Taxonomy" id="1655568"/>
    <lineage>
        <taxon>Bacteria</taxon>
        <taxon>Bacillati</taxon>
        <taxon>Actinomycetota</taxon>
        <taxon>Actinomycetes</taxon>
        <taxon>Actinomycetes incertae sedis</taxon>
        <taxon>ac1 cluster</taxon>
    </lineage>
</organism>
<dbReference type="Pfam" id="PF00707">
    <property type="entry name" value="IF3_C"/>
    <property type="match status" value="1"/>
</dbReference>
<dbReference type="SUPFAM" id="SSF54364">
    <property type="entry name" value="Translation initiation factor IF3, N-terminal domain"/>
    <property type="match status" value="1"/>
</dbReference>
<dbReference type="InterPro" id="IPR036788">
    <property type="entry name" value="T_IF-3_C_sf"/>
</dbReference>
<sequence length="198" mass="22208">MLLVKGRVISTTDPRINDRIRVPEIRLIGALGEQVGVVAIDKALKMADEAGLDLVEIAPEAVPPVCKIMDFGKYKYEIAQKAREARANQTHIVVKEIRMGLKIENHDYETKKNHIEKFLLSGDKVKVTVQFKGREQTRPEMGFRLLQRLAEDVATSGFVEFAPKREGRSMTMVLGPVRKKSEALAEAKRARASKAKEV</sequence>
<dbReference type="Proteomes" id="UP000053941">
    <property type="component" value="Unassembled WGS sequence"/>
</dbReference>
<evidence type="ECO:0000256" key="3">
    <source>
        <dbReference type="ARBA" id="ARBA00022917"/>
    </source>
</evidence>
<reference evidence="9 10" key="1">
    <citation type="submission" date="2015-10" db="EMBL/GenBank/DDBJ databases">
        <title>Metagenome-Assembled Genomes uncover a global brackish microbiome.</title>
        <authorList>
            <person name="Hugerth L.W."/>
            <person name="Larsson J."/>
            <person name="Alneberg J."/>
            <person name="Lindh M.V."/>
            <person name="Legrand C."/>
            <person name="Pinhassi J."/>
            <person name="Andersson A.F."/>
        </authorList>
    </citation>
    <scope>NUCLEOTIDE SEQUENCE [LARGE SCALE GENOMIC DNA]</scope>
    <source>
        <strain evidence="9">BACL2 MAG-120802-bin41</strain>
    </source>
</reference>
<dbReference type="Pfam" id="PF05198">
    <property type="entry name" value="IF3_N"/>
    <property type="match status" value="1"/>
</dbReference>
<dbReference type="EMBL" id="LIAS01000027">
    <property type="protein sequence ID" value="KRO31049.1"/>
    <property type="molecule type" value="Genomic_DNA"/>
</dbReference>
<dbReference type="InterPro" id="IPR019815">
    <property type="entry name" value="Translation_initiation_fac_3_C"/>
</dbReference>
<feature type="domain" description="Translation initiation factor 3 N-terminal" evidence="8">
    <location>
        <begin position="16"/>
        <end position="85"/>
    </location>
</feature>
<accession>A0A0R2NYN8</accession>
<dbReference type="InterPro" id="IPR019813">
    <property type="entry name" value="Translation_initiation_fac3_CS"/>
</dbReference>
<dbReference type="SUPFAM" id="SSF55200">
    <property type="entry name" value="Translation initiation factor IF3, C-terminal domain"/>
    <property type="match status" value="1"/>
</dbReference>
<comment type="subcellular location">
    <subcellularLocation>
        <location evidence="4 6">Cytoplasm</location>
    </subcellularLocation>
</comment>
<keyword evidence="2 4" id="KW-0396">Initiation factor</keyword>
<keyword evidence="4" id="KW-0963">Cytoplasm</keyword>
<dbReference type="PANTHER" id="PTHR10938:SF0">
    <property type="entry name" value="TRANSLATION INITIATION FACTOR IF-3, MITOCHONDRIAL"/>
    <property type="match status" value="1"/>
</dbReference>
<keyword evidence="3 4" id="KW-0648">Protein biosynthesis</keyword>
<dbReference type="InterPro" id="IPR019814">
    <property type="entry name" value="Translation_initiation_fac_3_N"/>
</dbReference>
<dbReference type="AlphaFoldDB" id="A0A0R2NYN8"/>
<dbReference type="Gene3D" id="3.30.110.10">
    <property type="entry name" value="Translation initiation factor 3 (IF-3), C-terminal domain"/>
    <property type="match status" value="1"/>
</dbReference>
<dbReference type="FunFam" id="3.30.110.10:FF:000001">
    <property type="entry name" value="Translation initiation factor IF-3"/>
    <property type="match status" value="1"/>
</dbReference>
<evidence type="ECO:0000256" key="4">
    <source>
        <dbReference type="HAMAP-Rule" id="MF_00080"/>
    </source>
</evidence>
<evidence type="ECO:0000259" key="8">
    <source>
        <dbReference type="Pfam" id="PF05198"/>
    </source>
</evidence>
<dbReference type="GO" id="GO:0005829">
    <property type="term" value="C:cytosol"/>
    <property type="evidence" value="ECO:0007669"/>
    <property type="project" value="TreeGrafter"/>
</dbReference>
<evidence type="ECO:0000259" key="7">
    <source>
        <dbReference type="Pfam" id="PF00707"/>
    </source>
</evidence>
<dbReference type="GO" id="GO:0016020">
    <property type="term" value="C:membrane"/>
    <property type="evidence" value="ECO:0007669"/>
    <property type="project" value="TreeGrafter"/>
</dbReference>
<dbReference type="GO" id="GO:0003743">
    <property type="term" value="F:translation initiation factor activity"/>
    <property type="evidence" value="ECO:0007669"/>
    <property type="project" value="UniProtKB-UniRule"/>
</dbReference>
<comment type="similarity">
    <text evidence="1 4 6">Belongs to the IF-3 family.</text>
</comment>
<evidence type="ECO:0000313" key="9">
    <source>
        <dbReference type="EMBL" id="KRO31049.1"/>
    </source>
</evidence>
<evidence type="ECO:0000313" key="10">
    <source>
        <dbReference type="Proteomes" id="UP000053941"/>
    </source>
</evidence>
<evidence type="ECO:0000256" key="1">
    <source>
        <dbReference type="ARBA" id="ARBA00005439"/>
    </source>
</evidence>
<dbReference type="FunFam" id="3.10.20.80:FF:000001">
    <property type="entry name" value="Translation initiation factor IF-3"/>
    <property type="match status" value="1"/>
</dbReference>
<feature type="domain" description="Translation initiation factor 3 C-terminal" evidence="7">
    <location>
        <begin position="92"/>
        <end position="176"/>
    </location>
</feature>